<feature type="domain" description="Glycoside hydrolase family 20 catalytic" evidence="7">
    <location>
        <begin position="138"/>
        <end position="386"/>
    </location>
</feature>
<comment type="catalytic activity">
    <reaction evidence="1">
        <text>Hydrolysis of terminal non-reducing N-acetyl-D-hexosamine residues in N-acetyl-beta-D-hexosaminides.</text>
        <dbReference type="EC" id="3.2.1.52"/>
    </reaction>
</comment>
<proteinExistence type="inferred from homology"/>
<feature type="active site" description="Proton donor" evidence="6">
    <location>
        <position position="293"/>
    </location>
</feature>
<evidence type="ECO:0000256" key="3">
    <source>
        <dbReference type="ARBA" id="ARBA00012663"/>
    </source>
</evidence>
<evidence type="ECO:0000259" key="8">
    <source>
        <dbReference type="Pfam" id="PF02838"/>
    </source>
</evidence>
<evidence type="ECO:0000256" key="5">
    <source>
        <dbReference type="ARBA" id="ARBA00023295"/>
    </source>
</evidence>
<dbReference type="EC" id="3.2.1.52" evidence="3"/>
<dbReference type="Gene3D" id="3.30.379.10">
    <property type="entry name" value="Chitobiase/beta-hexosaminidase domain 2-like"/>
    <property type="match status" value="1"/>
</dbReference>
<dbReference type="Gene3D" id="3.20.20.80">
    <property type="entry name" value="Glycosidases"/>
    <property type="match status" value="1"/>
</dbReference>
<dbReference type="InterPro" id="IPR015882">
    <property type="entry name" value="HEX_bac_N"/>
</dbReference>
<dbReference type="InterPro" id="IPR015883">
    <property type="entry name" value="Glyco_hydro_20_cat"/>
</dbReference>
<evidence type="ECO:0000256" key="1">
    <source>
        <dbReference type="ARBA" id="ARBA00001231"/>
    </source>
</evidence>
<reference evidence="9" key="1">
    <citation type="submission" date="2020-02" db="EMBL/GenBank/DDBJ databases">
        <authorList>
            <person name="Meier V. D."/>
        </authorList>
    </citation>
    <scope>NUCLEOTIDE SEQUENCE</scope>
    <source>
        <strain evidence="9">AVDCRST_MAG82</strain>
    </source>
</reference>
<gene>
    <name evidence="9" type="ORF">AVDCRST_MAG82-1390</name>
</gene>
<keyword evidence="5" id="KW-0326">Glycosidase</keyword>
<feature type="domain" description="Beta-hexosaminidase bacterial type N-terminal" evidence="8">
    <location>
        <begin position="9"/>
        <end position="134"/>
    </location>
</feature>
<dbReference type="GO" id="GO:0004563">
    <property type="term" value="F:beta-N-acetylhexosaminidase activity"/>
    <property type="evidence" value="ECO:0007669"/>
    <property type="project" value="UniProtKB-EC"/>
</dbReference>
<dbReference type="PRINTS" id="PR00738">
    <property type="entry name" value="GLHYDRLASE20"/>
</dbReference>
<dbReference type="InterPro" id="IPR029018">
    <property type="entry name" value="Hex-like_dom2"/>
</dbReference>
<dbReference type="SUPFAM" id="SSF51445">
    <property type="entry name" value="(Trans)glycosidases"/>
    <property type="match status" value="1"/>
</dbReference>
<dbReference type="Pfam" id="PF02838">
    <property type="entry name" value="Glyco_hydro_20b"/>
    <property type="match status" value="1"/>
</dbReference>
<accession>A0A6J4PMU4</accession>
<protein>
    <recommendedName>
        <fullName evidence="3">beta-N-acetylhexosaminidase</fullName>
        <ecNumber evidence="3">3.2.1.52</ecNumber>
    </recommendedName>
</protein>
<organism evidence="9">
    <name type="scientific">uncultured Rubrobacteraceae bacterium</name>
    <dbReference type="NCBI Taxonomy" id="349277"/>
    <lineage>
        <taxon>Bacteria</taxon>
        <taxon>Bacillati</taxon>
        <taxon>Actinomycetota</taxon>
        <taxon>Rubrobacteria</taxon>
        <taxon>Rubrobacterales</taxon>
        <taxon>Rubrobacteraceae</taxon>
        <taxon>environmental samples</taxon>
    </lineage>
</organism>
<dbReference type="InterPro" id="IPR017853">
    <property type="entry name" value="GH"/>
</dbReference>
<dbReference type="AlphaFoldDB" id="A0A6J4PMU4"/>
<evidence type="ECO:0000313" key="9">
    <source>
        <dbReference type="EMBL" id="CAA9420421.1"/>
    </source>
</evidence>
<dbReference type="CDD" id="cd06565">
    <property type="entry name" value="GH20_GcnA-like"/>
    <property type="match status" value="1"/>
</dbReference>
<sequence length="622" mass="68235">MASIEDLILLPTPRSAIAGPGAYGLSGGSKIVCRGDTAALFPIARRLRRALWENQRIDWTLRAGGSGLGGSTGGATIMLSPDGGIPAQGYRLSITGGGIDIVAGDAAGAFYGVATLVQMLRQCEGVLPAGEIEDSPDFPSRGVMLDISRSKVPTLGTLFDLVDLLSGWKINHLELYTEHTFAYENHREVWAQASPMTGEDILRLDAYCRERFVELVPNQNSFGHMHRWLTLPRYNHLAEWPNGFDLTLQGNTTRMPPFSLNPTDPRSIELMEELYSELLPHFTSERFNVGCDETWDVGRGRSARAVGERGAGRVYLDYLLAIHRLVKRHGRAMHFWGDIIIQHPELVPELPEDVVVLEWGYEAGHPFDEHGAEFARSGIPFFVCPGTSSWNSIAGRTSNCLSNVRNASGNGLRHGAVGVLITDWGDNGHTQYLPVSYPGFAAGAALSWCHEANRGDDFVQALDLHAFRDGTRVMGVLSRDLGDAHEKAGPARENSTVLFNLLTQAPDGPLPDGVTVESLGEACEVIGSIIGPLESTRMDREDAGTIRDEFANAARMMLHACKRGTAMLEGTIGSAEKRRQLASEMRTILGEHRRLWMARNRVGGLQDSERIFEERLHEYLGT</sequence>
<keyword evidence="4" id="KW-0378">Hydrolase</keyword>
<dbReference type="GO" id="GO:0030203">
    <property type="term" value="P:glycosaminoglycan metabolic process"/>
    <property type="evidence" value="ECO:0007669"/>
    <property type="project" value="TreeGrafter"/>
</dbReference>
<evidence type="ECO:0000259" key="7">
    <source>
        <dbReference type="Pfam" id="PF00728"/>
    </source>
</evidence>
<dbReference type="GO" id="GO:0005975">
    <property type="term" value="P:carbohydrate metabolic process"/>
    <property type="evidence" value="ECO:0007669"/>
    <property type="project" value="InterPro"/>
</dbReference>
<dbReference type="GO" id="GO:0016020">
    <property type="term" value="C:membrane"/>
    <property type="evidence" value="ECO:0007669"/>
    <property type="project" value="TreeGrafter"/>
</dbReference>
<evidence type="ECO:0000256" key="6">
    <source>
        <dbReference type="PIRSR" id="PIRSR625705-1"/>
    </source>
</evidence>
<dbReference type="PANTHER" id="PTHR22600">
    <property type="entry name" value="BETA-HEXOSAMINIDASE"/>
    <property type="match status" value="1"/>
</dbReference>
<name>A0A6J4PMU4_9ACTN</name>
<comment type="similarity">
    <text evidence="2">Belongs to the glycosyl hydrolase 20 family.</text>
</comment>
<dbReference type="EMBL" id="CADCVA010000194">
    <property type="protein sequence ID" value="CAA9420421.1"/>
    <property type="molecule type" value="Genomic_DNA"/>
</dbReference>
<dbReference type="PANTHER" id="PTHR22600:SF57">
    <property type="entry name" value="BETA-N-ACETYLHEXOSAMINIDASE"/>
    <property type="match status" value="1"/>
</dbReference>
<dbReference type="Pfam" id="PF00728">
    <property type="entry name" value="Glyco_hydro_20"/>
    <property type="match status" value="1"/>
</dbReference>
<dbReference type="SUPFAM" id="SSF55545">
    <property type="entry name" value="beta-N-acetylhexosaminidase-like domain"/>
    <property type="match status" value="1"/>
</dbReference>
<evidence type="ECO:0000256" key="4">
    <source>
        <dbReference type="ARBA" id="ARBA00022801"/>
    </source>
</evidence>
<dbReference type="InterPro" id="IPR025705">
    <property type="entry name" value="Beta_hexosaminidase_sua/sub"/>
</dbReference>
<evidence type="ECO:0000256" key="2">
    <source>
        <dbReference type="ARBA" id="ARBA00006285"/>
    </source>
</evidence>